<evidence type="ECO:0000313" key="3">
    <source>
        <dbReference type="Proteomes" id="UP000557204"/>
    </source>
</evidence>
<name>A0A849K617_9MICO</name>
<sequence>MQAPAGPDEDPRGGFIRGGWATPYLQADPEAAMAAFTGRAAHGAAPGGMLFGHRTYDDVVGYWLTTTEPNPFSEVLRASPKYVATRDPDVELAWPASFPLVGEAIQTVARLREQGDGDLVVLGSGALVRDLAAAGLVDRYVLTTLPVVLGQGTRLFAGTPLDLEVRWSTTSPSGIVTTEYAVRRP</sequence>
<dbReference type="InterPro" id="IPR002734">
    <property type="entry name" value="RibDG_C"/>
</dbReference>
<dbReference type="AlphaFoldDB" id="A0A849K617"/>
<dbReference type="SUPFAM" id="SSF53597">
    <property type="entry name" value="Dihydrofolate reductase-like"/>
    <property type="match status" value="1"/>
</dbReference>
<comment type="caution">
    <text evidence="2">The sequence shown here is derived from an EMBL/GenBank/DDBJ whole genome shotgun (WGS) entry which is preliminary data.</text>
</comment>
<protein>
    <submittedName>
        <fullName evidence="2">Deaminase</fullName>
    </submittedName>
</protein>
<dbReference type="Gene3D" id="3.40.430.10">
    <property type="entry name" value="Dihydrofolate Reductase, subunit A"/>
    <property type="match status" value="1"/>
</dbReference>
<feature type="domain" description="Bacterial bifunctional deaminase-reductase C-terminal" evidence="1">
    <location>
        <begin position="107"/>
        <end position="167"/>
    </location>
</feature>
<dbReference type="GO" id="GO:0008703">
    <property type="term" value="F:5-amino-6-(5-phosphoribosylamino)uracil reductase activity"/>
    <property type="evidence" value="ECO:0007669"/>
    <property type="project" value="InterPro"/>
</dbReference>
<keyword evidence="3" id="KW-1185">Reference proteome</keyword>
<evidence type="ECO:0000259" key="1">
    <source>
        <dbReference type="Pfam" id="PF01872"/>
    </source>
</evidence>
<accession>A0A849K617</accession>
<evidence type="ECO:0000313" key="2">
    <source>
        <dbReference type="EMBL" id="NNU27215.1"/>
    </source>
</evidence>
<gene>
    <name evidence="2" type="ORF">HLI28_06625</name>
</gene>
<dbReference type="Proteomes" id="UP000557204">
    <property type="component" value="Unassembled WGS sequence"/>
</dbReference>
<proteinExistence type="predicted"/>
<dbReference type="InterPro" id="IPR024072">
    <property type="entry name" value="DHFR-like_dom_sf"/>
</dbReference>
<dbReference type="EMBL" id="JABFAJ010000011">
    <property type="protein sequence ID" value="NNU27215.1"/>
    <property type="molecule type" value="Genomic_DNA"/>
</dbReference>
<dbReference type="GO" id="GO:0009231">
    <property type="term" value="P:riboflavin biosynthetic process"/>
    <property type="evidence" value="ECO:0007669"/>
    <property type="project" value="InterPro"/>
</dbReference>
<organism evidence="2 3">
    <name type="scientific">Isoptericola sediminis</name>
    <dbReference type="NCBI Taxonomy" id="2733572"/>
    <lineage>
        <taxon>Bacteria</taxon>
        <taxon>Bacillati</taxon>
        <taxon>Actinomycetota</taxon>
        <taxon>Actinomycetes</taxon>
        <taxon>Micrococcales</taxon>
        <taxon>Promicromonosporaceae</taxon>
        <taxon>Isoptericola</taxon>
    </lineage>
</organism>
<dbReference type="Pfam" id="PF01872">
    <property type="entry name" value="RibD_C"/>
    <property type="match status" value="1"/>
</dbReference>
<reference evidence="2 3" key="1">
    <citation type="submission" date="2020-05" db="EMBL/GenBank/DDBJ databases">
        <title>Genome sequence of Isoptericola sp. JC619 isolated from Chilika lagoon, India.</title>
        <authorList>
            <person name="Kumar D."/>
            <person name="Appam K."/>
            <person name="Gandham S."/>
            <person name="Uppada J."/>
            <person name="Sasikala C."/>
            <person name="Venkata Ramana C."/>
        </authorList>
    </citation>
    <scope>NUCLEOTIDE SEQUENCE [LARGE SCALE GENOMIC DNA]</scope>
    <source>
        <strain evidence="2 3">JC619</strain>
    </source>
</reference>